<dbReference type="RefSeq" id="WP_379678552.1">
    <property type="nucleotide sequence ID" value="NZ_JBHLWP010000009.1"/>
</dbReference>
<evidence type="ECO:0000313" key="3">
    <source>
        <dbReference type="Proteomes" id="UP001589773"/>
    </source>
</evidence>
<reference evidence="2 3" key="1">
    <citation type="submission" date="2024-09" db="EMBL/GenBank/DDBJ databases">
        <authorList>
            <person name="Sun Q."/>
            <person name="Mori K."/>
        </authorList>
    </citation>
    <scope>NUCLEOTIDE SEQUENCE [LARGE SCALE GENOMIC DNA]</scope>
    <source>
        <strain evidence="2 3">CCM 7792</strain>
    </source>
</reference>
<keyword evidence="3" id="KW-1185">Reference proteome</keyword>
<sequence length="253" mass="27351">MKGRILALAARVDALTLRERGLLFAAAAAVIVFVGHSMVLGPIYREQDLLREQISQQRNNLMGLDGEITAKVQAYQVDPDAPARQKLEAIRQETAALGEALLAMEHGLVPPEQMAPLIDTILRANARLKLVSMRTLPVEALSSPGTPPAPVAAAVTPAGPLREDAAGAARLVDAAQEGTAGALKAGTGLLYRHGVEVTVRGNYLDMVDYMSALESMPTRLFWGRAQLEVEEYPASRLTLTLHTLSLDRKWMKL</sequence>
<keyword evidence="1" id="KW-0472">Membrane</keyword>
<name>A0ABV6FDW6_9BURK</name>
<proteinExistence type="predicted"/>
<protein>
    <recommendedName>
        <fullName evidence="4">MSHA biogenesis protein MshJ</fullName>
    </recommendedName>
</protein>
<evidence type="ECO:0000256" key="1">
    <source>
        <dbReference type="SAM" id="Phobius"/>
    </source>
</evidence>
<evidence type="ECO:0008006" key="4">
    <source>
        <dbReference type="Google" id="ProtNLM"/>
    </source>
</evidence>
<comment type="caution">
    <text evidence="2">The sequence shown here is derived from an EMBL/GenBank/DDBJ whole genome shotgun (WGS) entry which is preliminary data.</text>
</comment>
<gene>
    <name evidence="2" type="ORF">ACFFJK_07435</name>
</gene>
<accession>A0ABV6FDW6</accession>
<dbReference type="EMBL" id="JBHLWP010000009">
    <property type="protein sequence ID" value="MFC0251718.1"/>
    <property type="molecule type" value="Genomic_DNA"/>
</dbReference>
<dbReference type="Proteomes" id="UP001589773">
    <property type="component" value="Unassembled WGS sequence"/>
</dbReference>
<feature type="transmembrane region" description="Helical" evidence="1">
    <location>
        <begin position="21"/>
        <end position="44"/>
    </location>
</feature>
<evidence type="ECO:0000313" key="2">
    <source>
        <dbReference type="EMBL" id="MFC0251718.1"/>
    </source>
</evidence>
<keyword evidence="1" id="KW-1133">Transmembrane helix</keyword>
<organism evidence="2 3">
    <name type="scientific">Massilia consociata</name>
    <dbReference type="NCBI Taxonomy" id="760117"/>
    <lineage>
        <taxon>Bacteria</taxon>
        <taxon>Pseudomonadati</taxon>
        <taxon>Pseudomonadota</taxon>
        <taxon>Betaproteobacteria</taxon>
        <taxon>Burkholderiales</taxon>
        <taxon>Oxalobacteraceae</taxon>
        <taxon>Telluria group</taxon>
        <taxon>Massilia</taxon>
    </lineage>
</organism>
<keyword evidence="1" id="KW-0812">Transmembrane</keyword>